<name>A0A225UH46_9STRA</name>
<evidence type="ECO:0000313" key="1">
    <source>
        <dbReference type="EMBL" id="OWY92338.1"/>
    </source>
</evidence>
<keyword evidence="2" id="KW-1185">Reference proteome</keyword>
<organism evidence="1 2">
    <name type="scientific">Phytophthora megakarya</name>
    <dbReference type="NCBI Taxonomy" id="4795"/>
    <lineage>
        <taxon>Eukaryota</taxon>
        <taxon>Sar</taxon>
        <taxon>Stramenopiles</taxon>
        <taxon>Oomycota</taxon>
        <taxon>Peronosporomycetes</taxon>
        <taxon>Peronosporales</taxon>
        <taxon>Peronosporaceae</taxon>
        <taxon>Phytophthora</taxon>
    </lineage>
</organism>
<proteinExistence type="predicted"/>
<feature type="non-terminal residue" evidence="1">
    <location>
        <position position="1"/>
    </location>
</feature>
<dbReference type="EMBL" id="NBNE01018294">
    <property type="protein sequence ID" value="OWY92338.1"/>
    <property type="molecule type" value="Genomic_DNA"/>
</dbReference>
<protein>
    <submittedName>
        <fullName evidence="1">Uncharacterized protein</fullName>
    </submittedName>
</protein>
<comment type="caution">
    <text evidence="1">The sequence shown here is derived from an EMBL/GenBank/DDBJ whole genome shotgun (WGS) entry which is preliminary data.</text>
</comment>
<reference evidence="2" key="1">
    <citation type="submission" date="2017-03" db="EMBL/GenBank/DDBJ databases">
        <title>Phytopthora megakarya and P. palmivora, two closely related causual agents of cacao black pod achieved similar genome size and gene model numbers by different mechanisms.</title>
        <authorList>
            <person name="Ali S."/>
            <person name="Shao J."/>
            <person name="Larry D.J."/>
            <person name="Kronmiller B."/>
            <person name="Shen D."/>
            <person name="Strem M.D."/>
            <person name="Melnick R.L."/>
            <person name="Guiltinan M.J."/>
            <person name="Tyler B.M."/>
            <person name="Meinhardt L.W."/>
            <person name="Bailey B.A."/>
        </authorList>
    </citation>
    <scope>NUCLEOTIDE SEQUENCE [LARGE SCALE GENOMIC DNA]</scope>
    <source>
        <strain evidence="2">zdho120</strain>
    </source>
</reference>
<gene>
    <name evidence="1" type="ORF">PHMEG_00038710</name>
</gene>
<accession>A0A225UH46</accession>
<dbReference type="Proteomes" id="UP000198211">
    <property type="component" value="Unassembled WGS sequence"/>
</dbReference>
<dbReference type="AlphaFoldDB" id="A0A225UH46"/>
<evidence type="ECO:0000313" key="2">
    <source>
        <dbReference type="Proteomes" id="UP000198211"/>
    </source>
</evidence>
<sequence length="120" mass="13963">RWGIAILCSAPRLHIREQLTATAELQLRQPEEWTKDDRWEINRPGLIRGMLKGDPEIPGQNCFSNRKITAPIGSQEKESELEQQESGYRRGTVTMNWYPGHTQICTHFHGGYLVQWEMQE</sequence>